<dbReference type="InterPro" id="IPR008969">
    <property type="entry name" value="CarboxyPept-like_regulatory"/>
</dbReference>
<evidence type="ECO:0008006" key="4">
    <source>
        <dbReference type="Google" id="ProtNLM"/>
    </source>
</evidence>
<feature type="signal peptide" evidence="1">
    <location>
        <begin position="1"/>
        <end position="25"/>
    </location>
</feature>
<dbReference type="RefSeq" id="WP_156273971.1">
    <property type="nucleotide sequence ID" value="NZ_BAABGI010000002.1"/>
</dbReference>
<evidence type="ECO:0000313" key="3">
    <source>
        <dbReference type="Proteomes" id="UP000460416"/>
    </source>
</evidence>
<comment type="caution">
    <text evidence="2">The sequence shown here is derived from an EMBL/GenBank/DDBJ whole genome shotgun (WGS) entry which is preliminary data.</text>
</comment>
<accession>A0A7M3SY88</accession>
<keyword evidence="1" id="KW-0732">Signal</keyword>
<gene>
    <name evidence="2" type="ORF">FLP08_03195</name>
</gene>
<proteinExistence type="predicted"/>
<protein>
    <recommendedName>
        <fullName evidence="4">Carboxypeptidase-like regulatory domain-containing protein</fullName>
    </recommendedName>
</protein>
<reference evidence="2 3" key="1">
    <citation type="submission" date="2019-07" db="EMBL/GenBank/DDBJ databases">
        <title>Gramella aestuarii sp. nov., isolated from a tidal flat, and emended description of Gramella echinicola.</title>
        <authorList>
            <person name="Liu L."/>
        </authorList>
    </citation>
    <scope>NUCLEOTIDE SEQUENCE [LARGE SCALE GENOMIC DNA]</scope>
    <source>
        <strain evidence="2 3">BS12</strain>
    </source>
</reference>
<keyword evidence="3" id="KW-1185">Reference proteome</keyword>
<organism evidence="2 3">
    <name type="scientific">Christiangramia aestuarii</name>
    <dbReference type="NCBI Taxonomy" id="1028746"/>
    <lineage>
        <taxon>Bacteria</taxon>
        <taxon>Pseudomonadati</taxon>
        <taxon>Bacteroidota</taxon>
        <taxon>Flavobacteriia</taxon>
        <taxon>Flavobacteriales</taxon>
        <taxon>Flavobacteriaceae</taxon>
        <taxon>Christiangramia</taxon>
    </lineage>
</organism>
<evidence type="ECO:0000256" key="1">
    <source>
        <dbReference type="SAM" id="SignalP"/>
    </source>
</evidence>
<sequence length="275" mass="31537">MTIIDTLRFPALICSLLLMSFPAFSQEIEWLEGRVQADSLNVSNIHVVNLNFQTGTTTNQEGDFKIRARLGDTLFFSSIQFENRKIQLKKQDLKETGYVVQLYPARNELEEVQLTDLRLSGHLDADLPKIDYFKREKYGIPYPERKLTQTELKLYTASAGIKSRWAYLGVLLGGVPLDVIINDINGRTKYLQNVLDLEKMQARVQKGIDLLGGDFFIEELELPQAEIENFVFYCATDPRFTKNVQSSNPLDLIDLYESKIEAFINLRELNAKTEN</sequence>
<name>A0A7M3SY88_9FLAO</name>
<dbReference type="AlphaFoldDB" id="A0A7M3SY88"/>
<dbReference type="OrthoDB" id="1466882at2"/>
<dbReference type="EMBL" id="VJVW01000001">
    <property type="protein sequence ID" value="MUP41569.1"/>
    <property type="molecule type" value="Genomic_DNA"/>
</dbReference>
<dbReference type="Proteomes" id="UP000460416">
    <property type="component" value="Unassembled WGS sequence"/>
</dbReference>
<evidence type="ECO:0000313" key="2">
    <source>
        <dbReference type="EMBL" id="MUP41569.1"/>
    </source>
</evidence>
<feature type="chain" id="PRO_5029514174" description="Carboxypeptidase-like regulatory domain-containing protein" evidence="1">
    <location>
        <begin position="26"/>
        <end position="275"/>
    </location>
</feature>
<dbReference type="SUPFAM" id="SSF49464">
    <property type="entry name" value="Carboxypeptidase regulatory domain-like"/>
    <property type="match status" value="1"/>
</dbReference>